<evidence type="ECO:0000313" key="2">
    <source>
        <dbReference type="Proteomes" id="UP000789508"/>
    </source>
</evidence>
<accession>A0A9N9FFU7</accession>
<dbReference type="EMBL" id="CAJVPS010001228">
    <property type="protein sequence ID" value="CAG8530141.1"/>
    <property type="molecule type" value="Genomic_DNA"/>
</dbReference>
<dbReference type="Gene3D" id="3.40.50.1820">
    <property type="entry name" value="alpha/beta hydrolase"/>
    <property type="match status" value="1"/>
</dbReference>
<protein>
    <submittedName>
        <fullName evidence="1">14319_t:CDS:1</fullName>
    </submittedName>
</protein>
<keyword evidence="2" id="KW-1185">Reference proteome</keyword>
<gene>
    <name evidence="1" type="ORF">ALEPTO_LOCUS4896</name>
</gene>
<dbReference type="OrthoDB" id="94039at2759"/>
<comment type="caution">
    <text evidence="1">The sequence shown here is derived from an EMBL/GenBank/DDBJ whole genome shotgun (WGS) entry which is preliminary data.</text>
</comment>
<proteinExistence type="predicted"/>
<name>A0A9N9FFU7_9GLOM</name>
<dbReference type="InterPro" id="IPR029058">
    <property type="entry name" value="AB_hydrolase_fold"/>
</dbReference>
<evidence type="ECO:0000313" key="1">
    <source>
        <dbReference type="EMBL" id="CAG8530141.1"/>
    </source>
</evidence>
<organism evidence="1 2">
    <name type="scientific">Ambispora leptoticha</name>
    <dbReference type="NCBI Taxonomy" id="144679"/>
    <lineage>
        <taxon>Eukaryota</taxon>
        <taxon>Fungi</taxon>
        <taxon>Fungi incertae sedis</taxon>
        <taxon>Mucoromycota</taxon>
        <taxon>Glomeromycotina</taxon>
        <taxon>Glomeromycetes</taxon>
        <taxon>Archaeosporales</taxon>
        <taxon>Ambisporaceae</taxon>
        <taxon>Ambispora</taxon>
    </lineage>
</organism>
<dbReference type="AlphaFoldDB" id="A0A9N9FFU7"/>
<sequence>MTTLKVSPAFSQQLRPSPIIFIHANGFHKEVWEPVLNKLAQEYHFNSWDIKMWVMGCYNSGDSAVLNEAYLPDSITDQKIHRTAIRRFNSKSGKKCEKGG</sequence>
<dbReference type="Proteomes" id="UP000789508">
    <property type="component" value="Unassembled WGS sequence"/>
</dbReference>
<reference evidence="1" key="1">
    <citation type="submission" date="2021-06" db="EMBL/GenBank/DDBJ databases">
        <authorList>
            <person name="Kallberg Y."/>
            <person name="Tangrot J."/>
            <person name="Rosling A."/>
        </authorList>
    </citation>
    <scope>NUCLEOTIDE SEQUENCE</scope>
    <source>
        <strain evidence="1">FL130A</strain>
    </source>
</reference>